<feature type="signal peptide" evidence="1">
    <location>
        <begin position="1"/>
        <end position="27"/>
    </location>
</feature>
<evidence type="ECO:0000256" key="1">
    <source>
        <dbReference type="SAM" id="SignalP"/>
    </source>
</evidence>
<sequence length="831" mass="82702">MNRMSGWTAAALAAAILLALRPVPAHADIGTRQMPGQGRIVSGHVSAGVAGAGTQTITIGNASDPGLASAVIDWGSGTDINPTRTAGFNLGPQSRLTFNDGTGGHGAAVLNIDSTGNPSQIFGQLVGNGTSIFVANRNGIIVGAGARITSTANVALIGNTLIAGGSGFDGNTGSLAYDGSGGDVTVARGAVISGNSVLVAGGGNVNVDLGAFTGPSGSTTLAAGRASAGAGSGATDNPNASLTTAGALPTGRSLGGFSSAGTALNTGTLALSDGYSVAGLFTNQGNLTLPASNGSMWNQGNLSSDVGTTFTALTNDGTFTTSHGITVKGGGDLVNTGTINGAQLIEVVDGSVNNSGRIVGVVGLSTSSNRYYQPGAYYSIVNTGTITSYGQLTIDANRASHYNDGANTSTGSFINTGTLQLAKGAKLQVKGWQDVYLGGKVQTGFGANAQDVSTSNPIGELVSSAGGYNATVDTPTFWTDGVLTIATPLAVSGAIIHGRQVKILSNVLGVDANGAQAGNITIAAGSQMTGDYAVTIANGATVSGHMVSIKGPTYTVAPTDGRVTNPNVLLDGTLTAGWIYLGDSGQPLSDVFSGPGGFLKFTGTDPRLTIAFTGTVGALPSAGTDFRYAFLPVRSRRAPLLLSLKPVTYTSSAGSVNLLVDGSVNLVPPVYNSSPAIYGSGSAPSPSAIPNTHLVLQASGSITTGTGRFYWPGYVYLGTVAGQADGTPAPATLGTGTITLGGKFSNVLPGSTASDGGIEFITAQPLNLNGYTVTTNANSWISFGTQTLTDQYASGALGAGAFFGGKQSGSTVIYAALDPSMFHTDTPPAAQ</sequence>
<dbReference type="Gene3D" id="2.160.20.10">
    <property type="entry name" value="Single-stranded right-handed beta-helix, Pectin lyase-like"/>
    <property type="match status" value="1"/>
</dbReference>
<proteinExistence type="predicted"/>
<keyword evidence="1" id="KW-0732">Signal</keyword>
<dbReference type="Proteomes" id="UP001381174">
    <property type="component" value="Unassembled WGS sequence"/>
</dbReference>
<name>A0ABU8JDQ0_9GAMM</name>
<organism evidence="2 3">
    <name type="scientific">Fulvimonas yonginensis</name>
    <dbReference type="NCBI Taxonomy" id="1495200"/>
    <lineage>
        <taxon>Bacteria</taxon>
        <taxon>Pseudomonadati</taxon>
        <taxon>Pseudomonadota</taxon>
        <taxon>Gammaproteobacteria</taxon>
        <taxon>Lysobacterales</taxon>
        <taxon>Rhodanobacteraceae</taxon>
        <taxon>Fulvimonas</taxon>
    </lineage>
</organism>
<dbReference type="SUPFAM" id="SSF51126">
    <property type="entry name" value="Pectin lyase-like"/>
    <property type="match status" value="1"/>
</dbReference>
<gene>
    <name evidence="2" type="ORF">WAT24_13105</name>
</gene>
<dbReference type="NCBIfam" id="TIGR01901">
    <property type="entry name" value="adhes_NPXG"/>
    <property type="match status" value="1"/>
</dbReference>
<evidence type="ECO:0000313" key="2">
    <source>
        <dbReference type="EMBL" id="MEI7037701.1"/>
    </source>
</evidence>
<keyword evidence="3" id="KW-1185">Reference proteome</keyword>
<reference evidence="2 3" key="1">
    <citation type="journal article" date="2014" name="Int. J. Syst. Evol. Microbiol.">
        <title>Fulvimonas yonginensis sp. nov., isolated from greenhouse soil, and emended description of the genus Fulvimonas.</title>
        <authorList>
            <person name="Ahn J.H."/>
            <person name="Kim S.J."/>
            <person name="Weon H.Y."/>
            <person name="Hong S.B."/>
            <person name="Seok S.J."/>
            <person name="Kwon S.W."/>
        </authorList>
    </citation>
    <scope>NUCLEOTIDE SEQUENCE [LARGE SCALE GENOMIC DNA]</scope>
    <source>
        <strain evidence="2 3">KACC 16952</strain>
    </source>
</reference>
<accession>A0ABU8JDQ0</accession>
<feature type="chain" id="PRO_5046630961" evidence="1">
    <location>
        <begin position="28"/>
        <end position="831"/>
    </location>
</feature>
<comment type="caution">
    <text evidence="2">The sequence shown here is derived from an EMBL/GenBank/DDBJ whole genome shotgun (WGS) entry which is preliminary data.</text>
</comment>
<dbReference type="EMBL" id="JBBBNY010000010">
    <property type="protein sequence ID" value="MEI7037701.1"/>
    <property type="molecule type" value="Genomic_DNA"/>
</dbReference>
<dbReference type="InterPro" id="IPR008638">
    <property type="entry name" value="FhaB/CdiA-like_TPS"/>
</dbReference>
<dbReference type="RefSeq" id="WP_336808337.1">
    <property type="nucleotide sequence ID" value="NZ_JBBBNY010000010.1"/>
</dbReference>
<protein>
    <submittedName>
        <fullName evidence="2">Filamentous hemagglutinin N-terminal domain-containing protein</fullName>
    </submittedName>
</protein>
<dbReference type="InterPro" id="IPR012334">
    <property type="entry name" value="Pectin_lyas_fold"/>
</dbReference>
<dbReference type="InterPro" id="IPR011050">
    <property type="entry name" value="Pectin_lyase_fold/virulence"/>
</dbReference>
<evidence type="ECO:0000313" key="3">
    <source>
        <dbReference type="Proteomes" id="UP001381174"/>
    </source>
</evidence>